<dbReference type="InterPro" id="IPR036770">
    <property type="entry name" value="Ankyrin_rpt-contain_sf"/>
</dbReference>
<dbReference type="PROSITE" id="PS50088">
    <property type="entry name" value="ANK_REPEAT"/>
    <property type="match status" value="1"/>
</dbReference>
<feature type="repeat" description="ANK" evidence="3">
    <location>
        <begin position="95"/>
        <end position="127"/>
    </location>
</feature>
<keyword evidence="2 3" id="KW-0040">ANK repeat</keyword>
<evidence type="ECO:0000313" key="4">
    <source>
        <dbReference type="Ensembl" id="ENSACDP00005012212.1"/>
    </source>
</evidence>
<protein>
    <submittedName>
        <fullName evidence="4">Uncharacterized protein</fullName>
    </submittedName>
</protein>
<sequence>MGHCPIMELLLPHGTNPNPADADRHAALSVAALCVPGSWGYSKVVRLLLEHGAYVEQRVRDGWTQTTAGAAYEGHTEIVELLLEASTQVDEVNVAGHTALLVAATVGHRAVVSLLLHRGADRNLPGAEGWPLLYLLVLEEHPALDARLHPKQALELQFEGPTCSHDCKKETLL</sequence>
<evidence type="ECO:0000256" key="2">
    <source>
        <dbReference type="ARBA" id="ARBA00023043"/>
    </source>
</evidence>
<dbReference type="SUPFAM" id="SSF48403">
    <property type="entry name" value="Ankyrin repeat"/>
    <property type="match status" value="1"/>
</dbReference>
<keyword evidence="5" id="KW-1185">Reference proteome</keyword>
<dbReference type="PANTHER" id="PTHR24198">
    <property type="entry name" value="ANKYRIN REPEAT AND PROTEIN KINASE DOMAIN-CONTAINING PROTEIN"/>
    <property type="match status" value="1"/>
</dbReference>
<dbReference type="InterPro" id="IPR002110">
    <property type="entry name" value="Ankyrin_rpt"/>
</dbReference>
<keyword evidence="1" id="KW-0677">Repeat</keyword>
<organism evidence="4 5">
    <name type="scientific">Anser cygnoides</name>
    <name type="common">Swan goose</name>
    <dbReference type="NCBI Taxonomy" id="8845"/>
    <lineage>
        <taxon>Eukaryota</taxon>
        <taxon>Metazoa</taxon>
        <taxon>Chordata</taxon>
        <taxon>Craniata</taxon>
        <taxon>Vertebrata</taxon>
        <taxon>Euteleostomi</taxon>
        <taxon>Archelosauria</taxon>
        <taxon>Archosauria</taxon>
        <taxon>Dinosauria</taxon>
        <taxon>Saurischia</taxon>
        <taxon>Theropoda</taxon>
        <taxon>Coelurosauria</taxon>
        <taxon>Aves</taxon>
        <taxon>Neognathae</taxon>
        <taxon>Galloanserae</taxon>
        <taxon>Anseriformes</taxon>
        <taxon>Anatidae</taxon>
        <taxon>Anserinae</taxon>
        <taxon>Anser</taxon>
    </lineage>
</organism>
<dbReference type="AlphaFoldDB" id="A0A8B9DYX5"/>
<dbReference type="Ensembl" id="ENSACDT00005014748.1">
    <property type="protein sequence ID" value="ENSACDP00005012212.1"/>
    <property type="gene ID" value="ENSACDG00005009010.1"/>
</dbReference>
<dbReference type="Gene3D" id="1.25.40.20">
    <property type="entry name" value="Ankyrin repeat-containing domain"/>
    <property type="match status" value="2"/>
</dbReference>
<dbReference type="SMART" id="SM00248">
    <property type="entry name" value="ANK"/>
    <property type="match status" value="3"/>
</dbReference>
<name>A0A8B9DYX5_ANSCY</name>
<proteinExistence type="predicted"/>
<dbReference type="PROSITE" id="PS50297">
    <property type="entry name" value="ANK_REP_REGION"/>
    <property type="match status" value="1"/>
</dbReference>
<dbReference type="Proteomes" id="UP000694521">
    <property type="component" value="Unplaced"/>
</dbReference>
<evidence type="ECO:0000256" key="3">
    <source>
        <dbReference type="PROSITE-ProRule" id="PRU00023"/>
    </source>
</evidence>
<dbReference type="PANTHER" id="PTHR24198:SF165">
    <property type="entry name" value="ANKYRIN REPEAT-CONTAINING PROTEIN-RELATED"/>
    <property type="match status" value="1"/>
</dbReference>
<reference evidence="4" key="1">
    <citation type="submission" date="2025-08" db="UniProtKB">
        <authorList>
            <consortium name="Ensembl"/>
        </authorList>
    </citation>
    <scope>IDENTIFICATION</scope>
</reference>
<evidence type="ECO:0000313" key="5">
    <source>
        <dbReference type="Proteomes" id="UP000694521"/>
    </source>
</evidence>
<evidence type="ECO:0000256" key="1">
    <source>
        <dbReference type="ARBA" id="ARBA00022737"/>
    </source>
</evidence>
<dbReference type="Pfam" id="PF12796">
    <property type="entry name" value="Ank_2"/>
    <property type="match status" value="1"/>
</dbReference>
<accession>A0A8B9DYX5</accession>
<reference evidence="4" key="2">
    <citation type="submission" date="2025-09" db="UniProtKB">
        <authorList>
            <consortium name="Ensembl"/>
        </authorList>
    </citation>
    <scope>IDENTIFICATION</scope>
</reference>